<evidence type="ECO:0000313" key="2">
    <source>
        <dbReference type="Proteomes" id="UP000250123"/>
    </source>
</evidence>
<accession>A0A330M3N6</accession>
<sequence length="58" mass="6358">MQTSYHLPQSSRTRSGIHSQLIKKGWIPANKSAGKTLGKGCPHSSIKRSARLCSCMVF</sequence>
<protein>
    <submittedName>
        <fullName evidence="1">Uncharacterized protein</fullName>
    </submittedName>
</protein>
<dbReference type="AlphaFoldDB" id="A0A330M3N6"/>
<dbReference type="KEGG" id="sbk:SHEWBE_2729"/>
<organism evidence="1 2">
    <name type="scientific">Shewanella benthica</name>
    <dbReference type="NCBI Taxonomy" id="43661"/>
    <lineage>
        <taxon>Bacteria</taxon>
        <taxon>Pseudomonadati</taxon>
        <taxon>Pseudomonadota</taxon>
        <taxon>Gammaproteobacteria</taxon>
        <taxon>Alteromonadales</taxon>
        <taxon>Shewanellaceae</taxon>
        <taxon>Shewanella</taxon>
    </lineage>
</organism>
<dbReference type="EMBL" id="LS483452">
    <property type="protein sequence ID" value="SQH76692.1"/>
    <property type="molecule type" value="Genomic_DNA"/>
</dbReference>
<gene>
    <name evidence="1" type="ORF">SHEWBE_2729</name>
</gene>
<name>A0A330M3N6_9GAMM</name>
<dbReference type="Proteomes" id="UP000250123">
    <property type="component" value="Chromosome SHEWBE"/>
</dbReference>
<evidence type="ECO:0000313" key="1">
    <source>
        <dbReference type="EMBL" id="SQH76692.1"/>
    </source>
</evidence>
<proteinExistence type="predicted"/>
<reference evidence="2" key="1">
    <citation type="submission" date="2018-06" db="EMBL/GenBank/DDBJ databases">
        <authorList>
            <person name="Cea G.-C."/>
            <person name="William W."/>
        </authorList>
    </citation>
    <scope>NUCLEOTIDE SEQUENCE [LARGE SCALE GENOMIC DNA]</scope>
    <source>
        <strain evidence="2">DB21MT-2</strain>
    </source>
</reference>